<keyword evidence="2" id="KW-0145">Chemotaxis</keyword>
<evidence type="ECO:0000256" key="4">
    <source>
        <dbReference type="PROSITE-ProRule" id="PRU00284"/>
    </source>
</evidence>
<keyword evidence="4" id="KW-0807">Transducer</keyword>
<comment type="subcellular location">
    <subcellularLocation>
        <location evidence="1">Membrane</location>
    </subcellularLocation>
</comment>
<keyword evidence="8" id="KW-1185">Reference proteome</keyword>
<dbReference type="PROSITE" id="PS50885">
    <property type="entry name" value="HAMP"/>
    <property type="match status" value="2"/>
</dbReference>
<gene>
    <name evidence="7" type="ORF">AVO44_17205</name>
</gene>
<sequence>MHMLRFKGSNFLRRLNLLSSIRGKITFILVALSAVAGGAGYLTYQSFSRVAVSADNMTARDLPRLSQSTALISAASATKDAMVLTLMQQDLAGLTRAEETLETASQALTKAVAAQPDESRAAFSADLAHVMQTLDTLVEARESAFDFNNRAAEMTHELQEGVTALQTILLQTADDAYFNIAIQGEDTIAAIEETMVDLVDNKFTSLQELLETRAQLNLMSGVSLALSTTRDQAMRSILSDLASSYQKHLSKGLEALALRDYGADIEADLTNAVGILDKAIALGQLGRPVDRAAVLSGRQQADAALSTAIDDMVFELTIAAEDAASGNRDAIQGLLDNEVAYMNALLEINSWLSAYQIEALKIAGAQTLEQARIAGDALAAAAGSLSKYADFGDGSLAGPLSRLSDMASADQGLAFLRMKSLDSDRIATDAAEETVKAVLKIAGAASLQGVASQETITENARSMAADATEVQGNLGKLGAFALGFVFLALLMNHWLIIRPLNAISRTTERLSQGDMTPVTGFERASDEVRRIANALKVFRDGLVEKEEMARIAEEERAENQAKQTAAVDAIGTGLAHFAKGDLTYRITRELTDGYAKLKDDFNLTASTLNATVVEVFQVADSLRSGSAEIQQASNDLSHRTESQAATLEETAAAIEELTASVRSAAEGSRDAENTTNEARDEAIASGQIVEETVSAMKDIEDSSTQISQIIGVIDDIAFQTNLLALNAGVEAARAGEAGRGFAVVASEVRGLSQRTTDAAREIKGLISKSTQQVKSGVSLVGRTGTTLRSISDRVSHISNLVSAIADSTSEQATGLSEANIAVSQLDQVTQQNAAMVEETSAAGQLLSQDAIKLSRLIDAFTIDVQDVGTDQHKRGFAPDEPFHKAKQFVA</sequence>
<evidence type="ECO:0000313" key="7">
    <source>
        <dbReference type="EMBL" id="KUJ77337.1"/>
    </source>
</evidence>
<reference evidence="8" key="1">
    <citation type="submission" date="2015-12" db="EMBL/GenBank/DDBJ databases">
        <authorList>
            <person name="Zhang G."/>
            <person name="Stingl U."/>
        </authorList>
    </citation>
    <scope>NUCLEOTIDE SEQUENCE [LARGE SCALE GENOMIC DNA]</scope>
    <source>
        <strain evidence="8">ZGT108</strain>
    </source>
</reference>
<evidence type="ECO:0000256" key="2">
    <source>
        <dbReference type="ARBA" id="ARBA00022500"/>
    </source>
</evidence>
<dbReference type="FunFam" id="1.10.287.950:FF:000001">
    <property type="entry name" value="Methyl-accepting chemotaxis sensory transducer"/>
    <property type="match status" value="1"/>
</dbReference>
<protein>
    <submittedName>
        <fullName evidence="7">Chemotaxis protein</fullName>
    </submittedName>
</protein>
<dbReference type="STRING" id="1685378.AVO44_17205"/>
<evidence type="ECO:0000259" key="6">
    <source>
        <dbReference type="PROSITE" id="PS50885"/>
    </source>
</evidence>
<evidence type="ECO:0000256" key="1">
    <source>
        <dbReference type="ARBA" id="ARBA00004370"/>
    </source>
</evidence>
<comment type="similarity">
    <text evidence="3">Belongs to the methyl-accepting chemotaxis (MCP) protein family.</text>
</comment>
<proteinExistence type="inferred from homology"/>
<dbReference type="EMBL" id="LQBP01000010">
    <property type="protein sequence ID" value="KUJ77337.1"/>
    <property type="molecule type" value="Genomic_DNA"/>
</dbReference>
<feature type="domain" description="HAMP" evidence="6">
    <location>
        <begin position="561"/>
        <end position="613"/>
    </location>
</feature>
<dbReference type="InterPro" id="IPR003660">
    <property type="entry name" value="HAMP_dom"/>
</dbReference>
<evidence type="ECO:0000256" key="3">
    <source>
        <dbReference type="ARBA" id="ARBA00029447"/>
    </source>
</evidence>
<evidence type="ECO:0000313" key="8">
    <source>
        <dbReference type="Proteomes" id="UP000053690"/>
    </source>
</evidence>
<dbReference type="SMART" id="SM00283">
    <property type="entry name" value="MA"/>
    <property type="match status" value="1"/>
</dbReference>
<comment type="caution">
    <text evidence="7">The sequence shown here is derived from an EMBL/GenBank/DDBJ whole genome shotgun (WGS) entry which is preliminary data.</text>
</comment>
<feature type="domain" description="HAMP" evidence="6">
    <location>
        <begin position="494"/>
        <end position="547"/>
    </location>
</feature>
<dbReference type="CDD" id="cd11386">
    <property type="entry name" value="MCP_signal"/>
    <property type="match status" value="1"/>
</dbReference>
<dbReference type="GO" id="GO:0007165">
    <property type="term" value="P:signal transduction"/>
    <property type="evidence" value="ECO:0007669"/>
    <property type="project" value="UniProtKB-KW"/>
</dbReference>
<organism evidence="7 8">
    <name type="scientific">Ruegeria profundi</name>
    <dbReference type="NCBI Taxonomy" id="1685378"/>
    <lineage>
        <taxon>Bacteria</taxon>
        <taxon>Pseudomonadati</taxon>
        <taxon>Pseudomonadota</taxon>
        <taxon>Alphaproteobacteria</taxon>
        <taxon>Rhodobacterales</taxon>
        <taxon>Roseobacteraceae</taxon>
        <taxon>Ruegeria</taxon>
    </lineage>
</organism>
<dbReference type="InterPro" id="IPR051310">
    <property type="entry name" value="MCP_chemotaxis"/>
</dbReference>
<dbReference type="AlphaFoldDB" id="A0A0X3TNJ3"/>
<dbReference type="Pfam" id="PF00672">
    <property type="entry name" value="HAMP"/>
    <property type="match status" value="1"/>
</dbReference>
<dbReference type="Gene3D" id="6.10.340.10">
    <property type="match status" value="1"/>
</dbReference>
<dbReference type="GO" id="GO:0016020">
    <property type="term" value="C:membrane"/>
    <property type="evidence" value="ECO:0007669"/>
    <property type="project" value="UniProtKB-SubCell"/>
</dbReference>
<name>A0A0X3TNJ3_9RHOB</name>
<dbReference type="PROSITE" id="PS50111">
    <property type="entry name" value="CHEMOTAXIS_TRANSDUC_2"/>
    <property type="match status" value="1"/>
</dbReference>
<evidence type="ECO:0000259" key="5">
    <source>
        <dbReference type="PROSITE" id="PS50111"/>
    </source>
</evidence>
<dbReference type="Pfam" id="PF00015">
    <property type="entry name" value="MCPsignal"/>
    <property type="match status" value="1"/>
</dbReference>
<dbReference type="SMART" id="SM00304">
    <property type="entry name" value="HAMP"/>
    <property type="match status" value="2"/>
</dbReference>
<accession>A0A0X3TNJ3</accession>
<dbReference type="SUPFAM" id="SSF58104">
    <property type="entry name" value="Methyl-accepting chemotaxis protein (MCP) signaling domain"/>
    <property type="match status" value="1"/>
</dbReference>
<dbReference type="PANTHER" id="PTHR43531:SF11">
    <property type="entry name" value="METHYL-ACCEPTING CHEMOTAXIS PROTEIN 3"/>
    <property type="match status" value="1"/>
</dbReference>
<dbReference type="Proteomes" id="UP000053690">
    <property type="component" value="Unassembled WGS sequence"/>
</dbReference>
<dbReference type="InterPro" id="IPR004089">
    <property type="entry name" value="MCPsignal_dom"/>
</dbReference>
<dbReference type="Gene3D" id="1.10.287.950">
    <property type="entry name" value="Methyl-accepting chemotaxis protein"/>
    <property type="match status" value="1"/>
</dbReference>
<dbReference type="SUPFAM" id="SSF158472">
    <property type="entry name" value="HAMP domain-like"/>
    <property type="match status" value="1"/>
</dbReference>
<feature type="domain" description="Methyl-accepting transducer" evidence="5">
    <location>
        <begin position="618"/>
        <end position="847"/>
    </location>
</feature>
<dbReference type="GO" id="GO:0006935">
    <property type="term" value="P:chemotaxis"/>
    <property type="evidence" value="ECO:0007669"/>
    <property type="project" value="UniProtKB-KW"/>
</dbReference>
<dbReference type="PANTHER" id="PTHR43531">
    <property type="entry name" value="PROTEIN ICFG"/>
    <property type="match status" value="1"/>
</dbReference>